<dbReference type="Pfam" id="PF00782">
    <property type="entry name" value="DSPc"/>
    <property type="match status" value="1"/>
</dbReference>
<reference evidence="9" key="1">
    <citation type="submission" date="2022-11" db="UniProtKB">
        <authorList>
            <consortium name="EnsemblMetazoa"/>
        </authorList>
    </citation>
    <scope>IDENTIFICATION</scope>
</reference>
<dbReference type="InterPro" id="IPR016130">
    <property type="entry name" value="Tyr_Pase_AS"/>
</dbReference>
<dbReference type="EC" id="3.1.3.48" evidence="2"/>
<sequence length="421" mass="46545">MPPEVTHGFTTATGRAQPVQDGPSAAARLDPAVRQDSKATMAHAMFTLGLPPSCRGKSSKNGCPIKRQVNNIISKESPSVESVTPGELFKRLDCEYPAVVLVDCRSFLAYNKRHIDGAVNVNCTNCFTKRRLQQGKLSIDDLATSDEGREALCSRSDKDVVVYDEDTQVIDDLPSNHPTLLVLNSLRKEGTRACFLKGGLNEFQNHFARMCISSAEMVNSAPDASICRSAAGVISDTDYTTIKQKEIDIPATQLLTFLYVGNEKDAADLEFLQQERIGNVLNVTQSVPCFHQETSNINYKRISVRDNCLANLKRHFEEAFVFIEAARRRHEKVLIHCSGGISRSSTVAIAYIMRYRGMAMSKAYNLVKSRRTIINPNLNFVGQLAAYEKTISSAISSQCSRQIKRRTASPHPVPPTLETAL</sequence>
<evidence type="ECO:0000256" key="2">
    <source>
        <dbReference type="ARBA" id="ARBA00013064"/>
    </source>
</evidence>
<protein>
    <recommendedName>
        <fullName evidence="2">protein-tyrosine-phosphatase</fullName>
        <ecNumber evidence="2">3.1.3.48</ecNumber>
    </recommendedName>
</protein>
<keyword evidence="3" id="KW-0378">Hydrolase</keyword>
<feature type="domain" description="Rhodanese" evidence="8">
    <location>
        <begin position="95"/>
        <end position="212"/>
    </location>
</feature>
<dbReference type="InterPro" id="IPR000340">
    <property type="entry name" value="Dual-sp_phosphatase_cat-dom"/>
</dbReference>
<dbReference type="OrthoDB" id="165342at2759"/>
<dbReference type="PROSITE" id="PS50056">
    <property type="entry name" value="TYR_PHOSPHATASE_2"/>
    <property type="match status" value="1"/>
</dbReference>
<dbReference type="PRINTS" id="PR01764">
    <property type="entry name" value="MAPKPHPHTASE"/>
</dbReference>
<evidence type="ECO:0000259" key="6">
    <source>
        <dbReference type="PROSITE" id="PS50054"/>
    </source>
</evidence>
<name>A0A914B911_PATMI</name>
<evidence type="ECO:0000259" key="8">
    <source>
        <dbReference type="PROSITE" id="PS50206"/>
    </source>
</evidence>
<dbReference type="SUPFAM" id="SSF52799">
    <property type="entry name" value="(Phosphotyrosine protein) phosphatases II"/>
    <property type="match status" value="1"/>
</dbReference>
<evidence type="ECO:0000313" key="10">
    <source>
        <dbReference type="Proteomes" id="UP000887568"/>
    </source>
</evidence>
<dbReference type="PANTHER" id="PTHR10159">
    <property type="entry name" value="DUAL SPECIFICITY PROTEIN PHOSPHATASE"/>
    <property type="match status" value="1"/>
</dbReference>
<dbReference type="GO" id="GO:0043409">
    <property type="term" value="P:negative regulation of MAPK cascade"/>
    <property type="evidence" value="ECO:0007669"/>
    <property type="project" value="TreeGrafter"/>
</dbReference>
<dbReference type="SUPFAM" id="SSF52821">
    <property type="entry name" value="Rhodanese/Cell cycle control phosphatase"/>
    <property type="match status" value="1"/>
</dbReference>
<dbReference type="AlphaFoldDB" id="A0A914B911"/>
<dbReference type="InterPro" id="IPR036873">
    <property type="entry name" value="Rhodanese-like_dom_sf"/>
</dbReference>
<dbReference type="GeneID" id="119741001"/>
<dbReference type="InterPro" id="IPR020422">
    <property type="entry name" value="TYR_PHOSPHATASE_DUAL_dom"/>
</dbReference>
<dbReference type="CTD" id="11221"/>
<dbReference type="SMART" id="SM00195">
    <property type="entry name" value="DSPc"/>
    <property type="match status" value="1"/>
</dbReference>
<evidence type="ECO:0000313" key="9">
    <source>
        <dbReference type="EnsemblMetazoa" id="XP_038072484.1"/>
    </source>
</evidence>
<evidence type="ECO:0000256" key="4">
    <source>
        <dbReference type="ARBA" id="ARBA00022912"/>
    </source>
</evidence>
<dbReference type="InterPro" id="IPR029021">
    <property type="entry name" value="Prot-tyrosine_phosphatase-like"/>
</dbReference>
<keyword evidence="4" id="KW-0904">Protein phosphatase</keyword>
<dbReference type="RefSeq" id="XP_038072484.1">
    <property type="nucleotide sequence ID" value="XM_038216556.1"/>
</dbReference>
<dbReference type="InterPro" id="IPR000387">
    <property type="entry name" value="Tyr_Pase_dom"/>
</dbReference>
<proteinExistence type="inferred from homology"/>
<dbReference type="SMART" id="SM00450">
    <property type="entry name" value="RHOD"/>
    <property type="match status" value="1"/>
</dbReference>
<evidence type="ECO:0000259" key="7">
    <source>
        <dbReference type="PROSITE" id="PS50056"/>
    </source>
</evidence>
<evidence type="ECO:0000256" key="5">
    <source>
        <dbReference type="SAM" id="MobiDB-lite"/>
    </source>
</evidence>
<feature type="domain" description="Tyrosine-protein phosphatase" evidence="6">
    <location>
        <begin position="249"/>
        <end position="393"/>
    </location>
</feature>
<dbReference type="PROSITE" id="PS50054">
    <property type="entry name" value="TYR_PHOSPHATASE_DUAL"/>
    <property type="match status" value="1"/>
</dbReference>
<dbReference type="GO" id="GO:0033550">
    <property type="term" value="F:MAP kinase tyrosine phosphatase activity"/>
    <property type="evidence" value="ECO:0007669"/>
    <property type="project" value="TreeGrafter"/>
</dbReference>
<feature type="region of interest" description="Disordered" evidence="5">
    <location>
        <begin position="1"/>
        <end position="24"/>
    </location>
</feature>
<dbReference type="PROSITE" id="PS50206">
    <property type="entry name" value="RHODANESE_3"/>
    <property type="match status" value="1"/>
</dbReference>
<organism evidence="9 10">
    <name type="scientific">Patiria miniata</name>
    <name type="common">Bat star</name>
    <name type="synonym">Asterina miniata</name>
    <dbReference type="NCBI Taxonomy" id="46514"/>
    <lineage>
        <taxon>Eukaryota</taxon>
        <taxon>Metazoa</taxon>
        <taxon>Echinodermata</taxon>
        <taxon>Eleutherozoa</taxon>
        <taxon>Asterozoa</taxon>
        <taxon>Asteroidea</taxon>
        <taxon>Valvatacea</taxon>
        <taxon>Valvatida</taxon>
        <taxon>Asterinidae</taxon>
        <taxon>Patiria</taxon>
    </lineage>
</organism>
<dbReference type="InterPro" id="IPR001763">
    <property type="entry name" value="Rhodanese-like_dom"/>
</dbReference>
<dbReference type="PROSITE" id="PS00383">
    <property type="entry name" value="TYR_PHOSPHATASE_1"/>
    <property type="match status" value="1"/>
</dbReference>
<feature type="domain" description="Tyrosine specific protein phosphatases" evidence="7">
    <location>
        <begin position="314"/>
        <end position="371"/>
    </location>
</feature>
<dbReference type="InterPro" id="IPR008343">
    <property type="entry name" value="MKP"/>
</dbReference>
<comment type="similarity">
    <text evidence="1">Belongs to the protein-tyrosine phosphatase family. Non-receptor class dual specificity subfamily.</text>
</comment>
<dbReference type="GO" id="GO:0008330">
    <property type="term" value="F:protein tyrosine/threonine phosphatase activity"/>
    <property type="evidence" value="ECO:0007669"/>
    <property type="project" value="TreeGrafter"/>
</dbReference>
<accession>A0A914B911</accession>
<keyword evidence="10" id="KW-1185">Reference proteome</keyword>
<evidence type="ECO:0000256" key="3">
    <source>
        <dbReference type="ARBA" id="ARBA00022801"/>
    </source>
</evidence>
<dbReference type="Gene3D" id="3.90.190.10">
    <property type="entry name" value="Protein tyrosine phosphatase superfamily"/>
    <property type="match status" value="1"/>
</dbReference>
<dbReference type="EnsemblMetazoa" id="XM_038216556.1">
    <property type="protein sequence ID" value="XP_038072484.1"/>
    <property type="gene ID" value="LOC119741001"/>
</dbReference>
<dbReference type="PANTHER" id="PTHR10159:SF528">
    <property type="entry name" value="PUCKERED, ISOFORM A"/>
    <property type="match status" value="1"/>
</dbReference>
<dbReference type="Proteomes" id="UP000887568">
    <property type="component" value="Unplaced"/>
</dbReference>
<evidence type="ECO:0000256" key="1">
    <source>
        <dbReference type="ARBA" id="ARBA00008601"/>
    </source>
</evidence>
<dbReference type="Gene3D" id="3.40.250.10">
    <property type="entry name" value="Rhodanese-like domain"/>
    <property type="match status" value="1"/>
</dbReference>
<dbReference type="CDD" id="cd01446">
    <property type="entry name" value="DSP_MapKP"/>
    <property type="match status" value="1"/>
</dbReference>
<dbReference type="GO" id="GO:0017017">
    <property type="term" value="F:MAP kinase tyrosine/serine/threonine phosphatase activity"/>
    <property type="evidence" value="ECO:0007669"/>
    <property type="project" value="InterPro"/>
</dbReference>
<dbReference type="OMA" id="KMTMTDA"/>
<dbReference type="GO" id="GO:0005829">
    <property type="term" value="C:cytosol"/>
    <property type="evidence" value="ECO:0007669"/>
    <property type="project" value="TreeGrafter"/>
</dbReference>
<dbReference type="Pfam" id="PF00581">
    <property type="entry name" value="Rhodanese"/>
    <property type="match status" value="1"/>
</dbReference>